<dbReference type="Pfam" id="PF11316">
    <property type="entry name" value="Rhamno_transf"/>
    <property type="match status" value="1"/>
</dbReference>
<name>A0A2K8KBT3_9RHOB</name>
<organism evidence="1 2">
    <name type="scientific">Roseinatronobacter bogoriensis subsp. barguzinensis</name>
    <dbReference type="NCBI Taxonomy" id="441209"/>
    <lineage>
        <taxon>Bacteria</taxon>
        <taxon>Pseudomonadati</taxon>
        <taxon>Pseudomonadota</taxon>
        <taxon>Alphaproteobacteria</taxon>
        <taxon>Rhodobacterales</taxon>
        <taxon>Paracoccaceae</taxon>
        <taxon>Roseinatronobacter</taxon>
    </lineage>
</organism>
<keyword evidence="2" id="KW-1185">Reference proteome</keyword>
<dbReference type="RefSeq" id="WP_071479237.1">
    <property type="nucleotide sequence ID" value="NZ_CP024899.1"/>
</dbReference>
<dbReference type="KEGG" id="rbg:BG454_04425"/>
<protein>
    <recommendedName>
        <fullName evidence="3">Rhamnosyl transferase</fullName>
    </recommendedName>
</protein>
<proteinExistence type="predicted"/>
<evidence type="ECO:0000313" key="1">
    <source>
        <dbReference type="EMBL" id="ATX65165.1"/>
    </source>
</evidence>
<evidence type="ECO:0008006" key="3">
    <source>
        <dbReference type="Google" id="ProtNLM"/>
    </source>
</evidence>
<reference evidence="1 2" key="1">
    <citation type="submission" date="2017-11" db="EMBL/GenBank/DDBJ databases">
        <title>Revised Sequence and Annotation of the Rhodobaca barguzinensis strain alga05 Genome.</title>
        <authorList>
            <person name="Kopejtka K."/>
            <person name="Tomasch J.M."/>
            <person name="Bunk B."/>
            <person name="Koblizek M."/>
        </authorList>
    </citation>
    <scope>NUCLEOTIDE SEQUENCE [LARGE SCALE GENOMIC DNA]</scope>
    <source>
        <strain evidence="2">alga05</strain>
    </source>
</reference>
<gene>
    <name evidence="1" type="ORF">BG454_04425</name>
</gene>
<dbReference type="InterPro" id="IPR021466">
    <property type="entry name" value="Put_rhamnosyl_transferase"/>
</dbReference>
<sequence>MRAQVIVVIRFSYVAEAGFKISTQGVGAIRKMLYAPERLERRFHLFEALTLPSLLAQTDPDFTVAVLIGDDFPQEARARLVRLMAPLRDAHLVALPPHNNYKATKLAIEACQRKIATHVISVRLDDDDALGRDCIAAQKHIAPNVSALDPSDAPAVICFNNGLFLELSEHGNRLYGVIEKLPLGIGMGMIAPVGARPTIFSTDHRRVHTRWNCYTEARTPRFIRTVHRDNDSDALASGEKPKYSDAELDQILAQNFPFTRAELLALSL</sequence>
<dbReference type="Proteomes" id="UP000228948">
    <property type="component" value="Chromosome"/>
</dbReference>
<dbReference type="STRING" id="441209.GCA_001870665_03616"/>
<dbReference type="OrthoDB" id="9771846at2"/>
<dbReference type="EMBL" id="CP024899">
    <property type="protein sequence ID" value="ATX65165.1"/>
    <property type="molecule type" value="Genomic_DNA"/>
</dbReference>
<dbReference type="AlphaFoldDB" id="A0A2K8KBT3"/>
<evidence type="ECO:0000313" key="2">
    <source>
        <dbReference type="Proteomes" id="UP000228948"/>
    </source>
</evidence>
<accession>A0A2K8KBT3</accession>